<dbReference type="GO" id="GO:0003723">
    <property type="term" value="F:RNA binding"/>
    <property type="evidence" value="ECO:0007669"/>
    <property type="project" value="InterPro"/>
</dbReference>
<dbReference type="STRING" id="35608.A0A2U1KTK5"/>
<evidence type="ECO:0000256" key="2">
    <source>
        <dbReference type="PROSITE-ProRule" id="PRU00708"/>
    </source>
</evidence>
<evidence type="ECO:0000313" key="4">
    <source>
        <dbReference type="Proteomes" id="UP000245207"/>
    </source>
</evidence>
<dbReference type="Pfam" id="PF13041">
    <property type="entry name" value="PPR_2"/>
    <property type="match status" value="1"/>
</dbReference>
<gene>
    <name evidence="3" type="ORF">CTI12_AA552290</name>
</gene>
<keyword evidence="1" id="KW-0677">Repeat</keyword>
<dbReference type="Pfam" id="PF01535">
    <property type="entry name" value="PPR"/>
    <property type="match status" value="1"/>
</dbReference>
<protein>
    <submittedName>
        <fullName evidence="3">Tetratricopeptide-like helical domain-containing protein</fullName>
    </submittedName>
</protein>
<name>A0A2U1KTK5_ARTAN</name>
<dbReference type="NCBIfam" id="TIGR00756">
    <property type="entry name" value="PPR"/>
    <property type="match status" value="1"/>
</dbReference>
<sequence>MGLEGFKGNEFTWNATISGFVQSREMVEGVELFRDMLVEGFKPNPVTITVYSLHLDLLGMLTVGKKENHGLIYRTNMHNNVCVASALIDMYSKCGCVKHARNMYNTIPSKNIVSWKKLMSYHAVDTDHEDILEAEAELIATNSSEAFSKYILYPSLGLPFEVSPSFPHPIYMLFVVIWTKVVEVFPLLHKDGPLLAIASRRDTIYVSCSNKCLAPDHVFTTQMSETWIIPPLQDTGSS</sequence>
<comment type="caution">
    <text evidence="3">The sequence shown here is derived from an EMBL/GenBank/DDBJ whole genome shotgun (WGS) entry which is preliminary data.</text>
</comment>
<proteinExistence type="predicted"/>
<dbReference type="OrthoDB" id="185373at2759"/>
<evidence type="ECO:0000256" key="1">
    <source>
        <dbReference type="ARBA" id="ARBA00022737"/>
    </source>
</evidence>
<reference evidence="3 4" key="1">
    <citation type="journal article" date="2018" name="Mol. Plant">
        <title>The genome of Artemisia annua provides insight into the evolution of Asteraceae family and artemisinin biosynthesis.</title>
        <authorList>
            <person name="Shen Q."/>
            <person name="Zhang L."/>
            <person name="Liao Z."/>
            <person name="Wang S."/>
            <person name="Yan T."/>
            <person name="Shi P."/>
            <person name="Liu M."/>
            <person name="Fu X."/>
            <person name="Pan Q."/>
            <person name="Wang Y."/>
            <person name="Lv Z."/>
            <person name="Lu X."/>
            <person name="Zhang F."/>
            <person name="Jiang W."/>
            <person name="Ma Y."/>
            <person name="Chen M."/>
            <person name="Hao X."/>
            <person name="Li L."/>
            <person name="Tang Y."/>
            <person name="Lv G."/>
            <person name="Zhou Y."/>
            <person name="Sun X."/>
            <person name="Brodelius P.E."/>
            <person name="Rose J.K.C."/>
            <person name="Tang K."/>
        </authorList>
    </citation>
    <scope>NUCLEOTIDE SEQUENCE [LARGE SCALE GENOMIC DNA]</scope>
    <source>
        <strain evidence="4">cv. Huhao1</strain>
        <tissue evidence="3">Leaf</tissue>
    </source>
</reference>
<dbReference type="PANTHER" id="PTHR47926">
    <property type="entry name" value="PENTATRICOPEPTIDE REPEAT-CONTAINING PROTEIN"/>
    <property type="match status" value="1"/>
</dbReference>
<dbReference type="AlphaFoldDB" id="A0A2U1KTK5"/>
<accession>A0A2U1KTK5</accession>
<dbReference type="GO" id="GO:0009451">
    <property type="term" value="P:RNA modification"/>
    <property type="evidence" value="ECO:0007669"/>
    <property type="project" value="InterPro"/>
</dbReference>
<dbReference type="PROSITE" id="PS51375">
    <property type="entry name" value="PPR"/>
    <property type="match status" value="1"/>
</dbReference>
<organism evidence="3 4">
    <name type="scientific">Artemisia annua</name>
    <name type="common">Sweet wormwood</name>
    <dbReference type="NCBI Taxonomy" id="35608"/>
    <lineage>
        <taxon>Eukaryota</taxon>
        <taxon>Viridiplantae</taxon>
        <taxon>Streptophyta</taxon>
        <taxon>Embryophyta</taxon>
        <taxon>Tracheophyta</taxon>
        <taxon>Spermatophyta</taxon>
        <taxon>Magnoliopsida</taxon>
        <taxon>eudicotyledons</taxon>
        <taxon>Gunneridae</taxon>
        <taxon>Pentapetalae</taxon>
        <taxon>asterids</taxon>
        <taxon>campanulids</taxon>
        <taxon>Asterales</taxon>
        <taxon>Asteraceae</taxon>
        <taxon>Asteroideae</taxon>
        <taxon>Anthemideae</taxon>
        <taxon>Artemisiinae</taxon>
        <taxon>Artemisia</taxon>
    </lineage>
</organism>
<dbReference type="InterPro" id="IPR011990">
    <property type="entry name" value="TPR-like_helical_dom_sf"/>
</dbReference>
<dbReference type="Gene3D" id="1.25.40.10">
    <property type="entry name" value="Tetratricopeptide repeat domain"/>
    <property type="match status" value="2"/>
</dbReference>
<dbReference type="InterPro" id="IPR002885">
    <property type="entry name" value="PPR_rpt"/>
</dbReference>
<dbReference type="InterPro" id="IPR046960">
    <property type="entry name" value="PPR_At4g14850-like_plant"/>
</dbReference>
<feature type="repeat" description="PPR" evidence="2">
    <location>
        <begin position="9"/>
        <end position="43"/>
    </location>
</feature>
<dbReference type="EMBL" id="PKPP01014063">
    <property type="protein sequence ID" value="PWA40092.1"/>
    <property type="molecule type" value="Genomic_DNA"/>
</dbReference>
<dbReference type="Proteomes" id="UP000245207">
    <property type="component" value="Unassembled WGS sequence"/>
</dbReference>
<evidence type="ECO:0000313" key="3">
    <source>
        <dbReference type="EMBL" id="PWA40092.1"/>
    </source>
</evidence>
<keyword evidence="4" id="KW-1185">Reference proteome</keyword>